<keyword evidence="2" id="KW-0812">Transmembrane</keyword>
<feature type="compositionally biased region" description="Low complexity" evidence="1">
    <location>
        <begin position="712"/>
        <end position="723"/>
    </location>
</feature>
<evidence type="ECO:0007829" key="7">
    <source>
        <dbReference type="PeptideAtlas" id="I2HAF0"/>
    </source>
</evidence>
<feature type="compositionally biased region" description="Basic and acidic residues" evidence="1">
    <location>
        <begin position="606"/>
        <end position="615"/>
    </location>
</feature>
<accession>I2HAF0</accession>
<keyword evidence="2" id="KW-0472">Membrane</keyword>
<dbReference type="SMR" id="I2HAF0"/>
<dbReference type="InParanoid" id="I2HAF0"/>
<feature type="compositionally biased region" description="Polar residues" evidence="1">
    <location>
        <begin position="471"/>
        <end position="492"/>
    </location>
</feature>
<evidence type="ECO:0000313" key="4">
    <source>
        <dbReference type="EMBL" id="CCH63857.1"/>
    </source>
</evidence>
<dbReference type="AGR" id="WB:WBGene00012125"/>
<dbReference type="ExpressionAtlas" id="I2HAF0">
    <property type="expression patterns" value="baseline and differential"/>
</dbReference>
<sequence>MSSNRKKGNGGTRSSSHNNSRSMMLSLFMLLAHLDPAIAGSDRRSYHPNPDAEPYGIVQPAYPYDPHPLSVPESLVQSPRAILCNNQTEYECVCMRPYSSPHSPVRPTPAAPDCSVFIKTDDLPVVDMRMRQVNTEAKLYTGDSYEEYFKRRISTIVSHYCQHNANECPGVTLRMSHVSQEMLQKLSDEEADELDLDRSVVYAERDESDPLFTKENVVILRMDHLKGNLTRLLFVLTKNDRNNGVVNEDTIIDPIKIKYIIASQVGPLSRVLGGIKIDSVRTAKMKRNYAVPAAGALSYITPEQRLDNQKSNKTLITIVCAIATFFAATYCIALIQCFRWVRRKSKAKREAKLAETSHVASVDAKNYGTCESQKRKPSRNGHMVHAEETIPLTYGQIDEIPDDNSQSLPQRQMRNWFKCDASQLPREPTYPTNFVDSYQHQPAATTTTPKPTDDLKGSKEESPILTKRTENNGNLHKNVSPVLSSQATTSSEAIFPPSKDFSDYVEDQYHKSRASSSSPTDEIPKSPIEDPWDDASGKYAPPMVLLQSDTPDLPLVMQNHTGKRYEEDEVDTDLKGLRSGGSPVFARPRSRRGSRIDEMEGQLDIPELKPLRSDDPLAEPLDAPVPINSIKGSVDEEDRWSSSEEGEVDVYYKMSDDEDVTREELDWKKAMAKAELVKEAESQGRMLPGSEDQQDLKDLNKKRTETPPSSPIQNHIQNHLNHNTESDSEEEEEPARVQDDGKDAEIAEKDDDFVYERLREELSPQPPIVVDLDTDLDFVPMKSLPPPPPGMFPDSPPESGSGSNNQMHHQRSQEMSEEDEDDLR</sequence>
<feature type="compositionally biased region" description="Acidic residues" evidence="1">
    <location>
        <begin position="815"/>
        <end position="824"/>
    </location>
</feature>
<proteinExistence type="evidence at protein level"/>
<dbReference type="EMBL" id="BX284603">
    <property type="protein sequence ID" value="CCH63857.1"/>
    <property type="molecule type" value="Genomic_DNA"/>
</dbReference>
<dbReference type="Proteomes" id="UP000001940">
    <property type="component" value="Chromosome III"/>
</dbReference>
<feature type="region of interest" description="Disordered" evidence="1">
    <location>
        <begin position="674"/>
        <end position="824"/>
    </location>
</feature>
<evidence type="ECO:0000256" key="1">
    <source>
        <dbReference type="SAM" id="MobiDB-lite"/>
    </source>
</evidence>
<reference evidence="4 5" key="1">
    <citation type="journal article" date="1998" name="Science">
        <title>Genome sequence of the nematode C. elegans: a platform for investigating biology.</title>
        <authorList>
            <consortium name="The C. elegans sequencing consortium"/>
            <person name="Sulson J.E."/>
            <person name="Waterston R."/>
        </authorList>
    </citation>
    <scope>NUCLEOTIDE SEQUENCE [LARGE SCALE GENOMIC DNA]</scope>
    <source>
        <strain evidence="4 5">Bristol N2</strain>
    </source>
</reference>
<keyword evidence="5" id="KW-1185">Reference proteome</keyword>
<keyword evidence="7" id="KW-1267">Proteomics identification</keyword>
<dbReference type="AlphaFoldDB" id="I2HAF0"/>
<feature type="compositionally biased region" description="Basic and acidic residues" evidence="1">
    <location>
        <begin position="451"/>
        <end position="470"/>
    </location>
</feature>
<protein>
    <submittedName>
        <fullName evidence="4">CUB domain-containing protein</fullName>
    </submittedName>
</protein>
<dbReference type="eggNOG" id="ENOG502SFBH">
    <property type="taxonomic scope" value="Eukaryota"/>
</dbReference>
<keyword evidence="3" id="KW-0732">Signal</keyword>
<feature type="compositionally biased region" description="Polar residues" evidence="1">
    <location>
        <begin position="430"/>
        <end position="440"/>
    </location>
</feature>
<feature type="signal peptide" evidence="3">
    <location>
        <begin position="1"/>
        <end position="39"/>
    </location>
</feature>
<evidence type="ECO:0000256" key="2">
    <source>
        <dbReference type="SAM" id="Phobius"/>
    </source>
</evidence>
<feature type="compositionally biased region" description="Basic and acidic residues" evidence="1">
    <location>
        <begin position="694"/>
        <end position="705"/>
    </location>
</feature>
<dbReference type="FunCoup" id="I2HAF0">
    <property type="interactions" value="203"/>
</dbReference>
<feature type="compositionally biased region" description="Polar residues" evidence="1">
    <location>
        <begin position="798"/>
        <end position="807"/>
    </location>
</feature>
<evidence type="ECO:0000256" key="3">
    <source>
        <dbReference type="SAM" id="SignalP"/>
    </source>
</evidence>
<feature type="chain" id="PRO_5003660372" evidence="3">
    <location>
        <begin position="40"/>
        <end position="824"/>
    </location>
</feature>
<dbReference type="PaxDb" id="6239-T28D6.5f"/>
<evidence type="ECO:0000313" key="5">
    <source>
        <dbReference type="Proteomes" id="UP000001940"/>
    </source>
</evidence>
<organism evidence="4 5">
    <name type="scientific">Caenorhabditis elegans</name>
    <dbReference type="NCBI Taxonomy" id="6239"/>
    <lineage>
        <taxon>Eukaryota</taxon>
        <taxon>Metazoa</taxon>
        <taxon>Ecdysozoa</taxon>
        <taxon>Nematoda</taxon>
        <taxon>Chromadorea</taxon>
        <taxon>Rhabditida</taxon>
        <taxon>Rhabditina</taxon>
        <taxon>Rhabditomorpha</taxon>
        <taxon>Rhabditoidea</taxon>
        <taxon>Rhabditidae</taxon>
        <taxon>Peloderinae</taxon>
        <taxon>Caenorhabditis</taxon>
    </lineage>
</organism>
<dbReference type="OrthoDB" id="5831564at2759"/>
<name>I2HAF0_CAEEL</name>
<gene>
    <name evidence="4" type="ORF">CELE_T28D6.5</name>
    <name evidence="4 6" type="ORF">T28D6.5</name>
</gene>
<dbReference type="OMA" id="YHKSRAS"/>
<feature type="transmembrane region" description="Helical" evidence="2">
    <location>
        <begin position="315"/>
        <end position="341"/>
    </location>
</feature>
<evidence type="ECO:0000313" key="6">
    <source>
        <dbReference type="WormBase" id="T28D6.5f"/>
    </source>
</evidence>
<dbReference type="STRING" id="6239.T28D6.5f.1"/>
<dbReference type="Bgee" id="WBGene00012125">
    <property type="expression patterns" value="Expressed in larva and 3 other cell types or tissues"/>
</dbReference>
<feature type="compositionally biased region" description="Pro residues" evidence="1">
    <location>
        <begin position="783"/>
        <end position="796"/>
    </location>
</feature>
<keyword evidence="2" id="KW-1133">Transmembrane helix</keyword>
<feature type="region of interest" description="Disordered" evidence="1">
    <location>
        <begin position="428"/>
        <end position="647"/>
    </location>
</feature>
<feature type="compositionally biased region" description="Basic and acidic residues" evidence="1">
    <location>
        <begin position="734"/>
        <end position="762"/>
    </location>
</feature>
<dbReference type="WormBase" id="T28D6.5f">
    <property type="protein sequence ID" value="CE47608"/>
    <property type="gene ID" value="WBGene00012125"/>
</dbReference>